<keyword evidence="4" id="KW-1185">Reference proteome</keyword>
<dbReference type="AlphaFoldDB" id="A0A9P1IJK5"/>
<evidence type="ECO:0000256" key="2">
    <source>
        <dbReference type="SAM" id="Phobius"/>
    </source>
</evidence>
<dbReference type="Proteomes" id="UP001152747">
    <property type="component" value="Unassembled WGS sequence"/>
</dbReference>
<evidence type="ECO:0000313" key="4">
    <source>
        <dbReference type="Proteomes" id="UP001152747"/>
    </source>
</evidence>
<name>A0A9P1IJK5_9PELO</name>
<keyword evidence="2" id="KW-0472">Membrane</keyword>
<comment type="caution">
    <text evidence="3">The sequence shown here is derived from an EMBL/GenBank/DDBJ whole genome shotgun (WGS) entry which is preliminary data.</text>
</comment>
<feature type="region of interest" description="Disordered" evidence="1">
    <location>
        <begin position="1"/>
        <end position="30"/>
    </location>
</feature>
<protein>
    <submittedName>
        <fullName evidence="3">Uncharacterized protein</fullName>
    </submittedName>
</protein>
<keyword evidence="2" id="KW-0812">Transmembrane</keyword>
<organism evidence="3 4">
    <name type="scientific">Caenorhabditis angaria</name>
    <dbReference type="NCBI Taxonomy" id="860376"/>
    <lineage>
        <taxon>Eukaryota</taxon>
        <taxon>Metazoa</taxon>
        <taxon>Ecdysozoa</taxon>
        <taxon>Nematoda</taxon>
        <taxon>Chromadorea</taxon>
        <taxon>Rhabditida</taxon>
        <taxon>Rhabditina</taxon>
        <taxon>Rhabditomorpha</taxon>
        <taxon>Rhabditoidea</taxon>
        <taxon>Rhabditidae</taxon>
        <taxon>Peloderinae</taxon>
        <taxon>Caenorhabditis</taxon>
    </lineage>
</organism>
<dbReference type="EMBL" id="CANHGI010000003">
    <property type="protein sequence ID" value="CAI5444417.1"/>
    <property type="molecule type" value="Genomic_DNA"/>
</dbReference>
<feature type="transmembrane region" description="Helical" evidence="2">
    <location>
        <begin position="64"/>
        <end position="84"/>
    </location>
</feature>
<proteinExistence type="predicted"/>
<keyword evidence="2" id="KW-1133">Transmembrane helix</keyword>
<accession>A0A9P1IJK5</accession>
<reference evidence="3" key="1">
    <citation type="submission" date="2022-11" db="EMBL/GenBank/DDBJ databases">
        <authorList>
            <person name="Kikuchi T."/>
        </authorList>
    </citation>
    <scope>NUCLEOTIDE SEQUENCE</scope>
    <source>
        <strain evidence="3">PS1010</strain>
    </source>
</reference>
<evidence type="ECO:0000256" key="1">
    <source>
        <dbReference type="SAM" id="MobiDB-lite"/>
    </source>
</evidence>
<evidence type="ECO:0000313" key="3">
    <source>
        <dbReference type="EMBL" id="CAI5444417.1"/>
    </source>
</evidence>
<sequence>MDEEPEGQYELVGPSVAKPPPPPPPARLPSKSTITPAYSTTNFIAAADEKTFVLASPIWLKVQLFAAILMFVISVILTVLVVIANNTPTHKKH</sequence>
<feature type="compositionally biased region" description="Pro residues" evidence="1">
    <location>
        <begin position="17"/>
        <end position="27"/>
    </location>
</feature>
<gene>
    <name evidence="3" type="ORF">CAMP_LOCUS7054</name>
</gene>